<dbReference type="STRING" id="1214101.BN159_0021"/>
<evidence type="ECO:0000256" key="3">
    <source>
        <dbReference type="ARBA" id="ARBA00022578"/>
    </source>
</evidence>
<keyword evidence="8" id="KW-1185">Reference proteome</keyword>
<dbReference type="Pfam" id="PF00872">
    <property type="entry name" value="Transposase_mut"/>
    <property type="match status" value="1"/>
</dbReference>
<gene>
    <name evidence="6" type="ORF">BN159_0021</name>
    <name evidence="7" type="ORF">BN159_8484</name>
</gene>
<keyword evidence="3" id="KW-0815">Transposition</keyword>
<dbReference type="Proteomes" id="UP000008043">
    <property type="component" value="Chromosome"/>
</dbReference>
<evidence type="ECO:0000313" key="7">
    <source>
        <dbReference type="EMBL" id="CCK32862.1"/>
    </source>
</evidence>
<name>K4QUH9_STRDJ</name>
<dbReference type="HOGENOM" id="CLU_3240002_0_0_11"/>
<dbReference type="eggNOG" id="COG3328">
    <property type="taxonomic scope" value="Bacteria"/>
</dbReference>
<dbReference type="GO" id="GO:0006313">
    <property type="term" value="P:DNA transposition"/>
    <property type="evidence" value="ECO:0007669"/>
    <property type="project" value="InterPro"/>
</dbReference>
<evidence type="ECO:0000313" key="8">
    <source>
        <dbReference type="Proteomes" id="UP000008043"/>
    </source>
</evidence>
<comment type="similarity">
    <text evidence="2">Belongs to the transposase mutator family.</text>
</comment>
<dbReference type="KEGG" id="sdv:BN159_0021"/>
<dbReference type="GO" id="GO:0003677">
    <property type="term" value="F:DNA binding"/>
    <property type="evidence" value="ECO:0007669"/>
    <property type="project" value="UniProtKB-KW"/>
</dbReference>
<evidence type="ECO:0000256" key="4">
    <source>
        <dbReference type="ARBA" id="ARBA00023125"/>
    </source>
</evidence>
<sequence length="43" mass="4927">MERFPEFTEDAIESANARIRKAVRARGHFPTEQAALKCVHVRS</sequence>
<organism evidence="6 8">
    <name type="scientific">Streptomyces davaonensis (strain DSM 101723 / JCM 4913 / KCC S-0913 / 768)</name>
    <dbReference type="NCBI Taxonomy" id="1214101"/>
    <lineage>
        <taxon>Bacteria</taxon>
        <taxon>Bacillati</taxon>
        <taxon>Actinomycetota</taxon>
        <taxon>Actinomycetes</taxon>
        <taxon>Kitasatosporales</taxon>
        <taxon>Streptomycetaceae</taxon>
        <taxon>Streptomyces</taxon>
    </lineage>
</organism>
<dbReference type="GO" id="GO:0004803">
    <property type="term" value="F:transposase activity"/>
    <property type="evidence" value="ECO:0007669"/>
    <property type="project" value="InterPro"/>
</dbReference>
<keyword evidence="4" id="KW-0238">DNA-binding</keyword>
<evidence type="ECO:0008006" key="9">
    <source>
        <dbReference type="Google" id="ProtNLM"/>
    </source>
</evidence>
<dbReference type="InterPro" id="IPR001207">
    <property type="entry name" value="Transposase_mutator"/>
</dbReference>
<comment type="function">
    <text evidence="1">Required for the transposition of the insertion element.</text>
</comment>
<evidence type="ECO:0000313" key="6">
    <source>
        <dbReference type="EMBL" id="CCK24400.1"/>
    </source>
</evidence>
<dbReference type="PATRIC" id="fig|1214101.3.peg.20"/>
<evidence type="ECO:0000256" key="5">
    <source>
        <dbReference type="ARBA" id="ARBA00023172"/>
    </source>
</evidence>
<protein>
    <recommendedName>
        <fullName evidence="9">Transposase</fullName>
    </recommendedName>
</protein>
<proteinExistence type="inferred from homology"/>
<keyword evidence="5" id="KW-0233">DNA recombination</keyword>
<reference evidence="6 8" key="1">
    <citation type="journal article" date="2012" name="J. Bacteriol.">
        <title>Genome sequence of the bacterium Streptomyces davawensis JCM 4913 and heterologous production of the unique antibiotic roseoflavin.</title>
        <authorList>
            <person name="Jankowitsch F."/>
            <person name="Schwarz J."/>
            <person name="Ruckert C."/>
            <person name="Gust B."/>
            <person name="Szczepanowski R."/>
            <person name="Blom J."/>
            <person name="Pelzer S."/>
            <person name="Kalinowski J."/>
            <person name="Mack M."/>
        </authorList>
    </citation>
    <scope>NUCLEOTIDE SEQUENCE [LARGE SCALE GENOMIC DNA]</scope>
    <source>
        <strain evidence="8">DSM 101723 / JCM 4913 / KCC S-0913 / 768</strain>
        <strain evidence="6">JCM 4913</strain>
    </source>
</reference>
<evidence type="ECO:0000256" key="2">
    <source>
        <dbReference type="ARBA" id="ARBA00010961"/>
    </source>
</evidence>
<dbReference type="EMBL" id="HE971709">
    <property type="protein sequence ID" value="CCK32862.1"/>
    <property type="molecule type" value="Genomic_DNA"/>
</dbReference>
<dbReference type="AlphaFoldDB" id="K4QUH9"/>
<dbReference type="KEGG" id="sdv:BN159_8484"/>
<dbReference type="EMBL" id="HE971709">
    <property type="protein sequence ID" value="CCK24400.1"/>
    <property type="molecule type" value="Genomic_DNA"/>
</dbReference>
<accession>K4QUH9</accession>
<evidence type="ECO:0000256" key="1">
    <source>
        <dbReference type="ARBA" id="ARBA00002190"/>
    </source>
</evidence>